<dbReference type="InterPro" id="IPR017964">
    <property type="entry name" value="DNA-dir_DNA_pol_B_CS"/>
</dbReference>
<evidence type="ECO:0000313" key="1">
    <source>
        <dbReference type="EMBL" id="KAH0576073.1"/>
    </source>
</evidence>
<dbReference type="KEGG" id="ssao:94295639"/>
<dbReference type="Proteomes" id="UP000018208">
    <property type="component" value="Unassembled WGS sequence"/>
</dbReference>
<dbReference type="Gene3D" id="3.90.1600.10">
    <property type="entry name" value="Palm domain of DNA polymerase"/>
    <property type="match status" value="1"/>
</dbReference>
<dbReference type="EMBL" id="AUWU02000002">
    <property type="protein sequence ID" value="KAH0576073.1"/>
    <property type="molecule type" value="Genomic_DNA"/>
</dbReference>
<dbReference type="GO" id="GO:0003676">
    <property type="term" value="F:nucleic acid binding"/>
    <property type="evidence" value="ECO:0007669"/>
    <property type="project" value="InterPro"/>
</dbReference>
<protein>
    <recommendedName>
        <fullName evidence="3">DNA-directed DNA polymerase</fullName>
    </recommendedName>
</protein>
<dbReference type="GO" id="GO:0000166">
    <property type="term" value="F:nucleotide binding"/>
    <property type="evidence" value="ECO:0007669"/>
    <property type="project" value="InterPro"/>
</dbReference>
<gene>
    <name evidence="1" type="ORF">SS50377_21616</name>
</gene>
<dbReference type="InterPro" id="IPR043502">
    <property type="entry name" value="DNA/RNA_pol_sf"/>
</dbReference>
<evidence type="ECO:0008006" key="3">
    <source>
        <dbReference type="Google" id="ProtNLM"/>
    </source>
</evidence>
<reference evidence="1 2" key="1">
    <citation type="journal article" date="2014" name="PLoS Genet.">
        <title>The Genome of Spironucleus salmonicida Highlights a Fish Pathogen Adapted to Fluctuating Environments.</title>
        <authorList>
            <person name="Xu F."/>
            <person name="Jerlstrom-Hultqvist J."/>
            <person name="Einarsson E."/>
            <person name="Astvaldsson A."/>
            <person name="Svard S.G."/>
            <person name="Andersson J.O."/>
        </authorList>
    </citation>
    <scope>NUCLEOTIDE SEQUENCE [LARGE SCALE GENOMIC DNA]</scope>
    <source>
        <strain evidence="1 2">ATCC 50377</strain>
    </source>
</reference>
<dbReference type="OrthoDB" id="5871067at2759"/>
<name>A0A9P8LXY2_9EUKA</name>
<dbReference type="InterPro" id="IPR023211">
    <property type="entry name" value="DNA_pol_palm_dom_sf"/>
</dbReference>
<sequence length="709" mass="83829">MPMNLFTHHCNIKIQIGYHDLKHNKSKCEYRLAHLTLNDSGMINKLLGTKFTKITNVLYNQRFLDTRYNIDIVFHGDTDGATKKYGLELNGVFYHGLKELKQTYKYYKVMQERKRQHQTKGLHLKDKINEDSFEDIFHVTDVEFIKFEQDTDIKIEMPPQYNISNRLILAGVRTECYTHCREIDIPNEKMYGIGFTSLYPSGMVFGNLPLRDLIVGTHAGSQTYTKSIDSKDIAKHKFKLDQAYIDNLIEYIKSIPRKITAEERRQYYLARCDKKYRVIQIKCQMLPPRNLKFSVLGCHIWNKVLFPLCRTCAEQQCLNVNNHDKCKHKVEQRYLYGFWHDIELINALYEGYTFREICKIHTYQITSFNDKKYDGNNYINSQMFNKILHADQDGYKDEAVLKQLANDCKFDYKYDNGIAYIKQKGQQDYRSIKLNLGGKSFYKLLLNAIYSKTGQNVVRPTTQFHQGEFIFEQWDKELHNNCTVQLVGKNIFKNTFNYEEQLQQTQRSQSNVSFAGAIISVQRTLLYTLMRYINDELKELVLYGDTDSIYCILDRGMYPNLISVTFKNTYSCQYEQKLEPELWVCLGEQVYAYTDGIRCAHTSKGITVDKQGIMTLEDQSQKHLFEVYIHVLFDKINIDKNSNAQYPTIRRYKQKQSKKQTSQEIRRIVAYIQTQHINRSKWTHRNDVLILIQHRMKQLHYHLDMQKND</sequence>
<evidence type="ECO:0000313" key="2">
    <source>
        <dbReference type="Proteomes" id="UP000018208"/>
    </source>
</evidence>
<organism evidence="1 2">
    <name type="scientific">Spironucleus salmonicida</name>
    <dbReference type="NCBI Taxonomy" id="348837"/>
    <lineage>
        <taxon>Eukaryota</taxon>
        <taxon>Metamonada</taxon>
        <taxon>Diplomonadida</taxon>
        <taxon>Hexamitidae</taxon>
        <taxon>Hexamitinae</taxon>
        <taxon>Spironucleus</taxon>
    </lineage>
</organism>
<dbReference type="SUPFAM" id="SSF56672">
    <property type="entry name" value="DNA/RNA polymerases"/>
    <property type="match status" value="1"/>
</dbReference>
<dbReference type="PANTHER" id="PTHR33568">
    <property type="entry name" value="DNA POLYMERASE"/>
    <property type="match status" value="1"/>
</dbReference>
<dbReference type="RefSeq" id="XP_067766846.1">
    <property type="nucleotide sequence ID" value="XM_067905529.1"/>
</dbReference>
<keyword evidence="2" id="KW-1185">Reference proteome</keyword>
<proteinExistence type="predicted"/>
<comment type="caution">
    <text evidence="1">The sequence shown here is derived from an EMBL/GenBank/DDBJ whole genome shotgun (WGS) entry which is preliminary data.</text>
</comment>
<accession>A0A9P8LXY2</accession>
<dbReference type="AlphaFoldDB" id="A0A9P8LXY2"/>
<dbReference type="PROSITE" id="PS00116">
    <property type="entry name" value="DNA_POLYMERASE_B"/>
    <property type="match status" value="1"/>
</dbReference>
<dbReference type="PANTHER" id="PTHR33568:SF3">
    <property type="entry name" value="DNA-DIRECTED DNA POLYMERASE"/>
    <property type="match status" value="1"/>
</dbReference>
<dbReference type="GeneID" id="94295639"/>